<keyword evidence="3" id="KW-1185">Reference proteome</keyword>
<gene>
    <name evidence="2" type="ORF">F2A26_00250</name>
</gene>
<evidence type="ECO:0008006" key="4">
    <source>
        <dbReference type="Google" id="ProtNLM"/>
    </source>
</evidence>
<organism evidence="2 3">
    <name type="scientific">Alistipes finegoldii</name>
    <dbReference type="NCBI Taxonomy" id="214856"/>
    <lineage>
        <taxon>Bacteria</taxon>
        <taxon>Pseudomonadati</taxon>
        <taxon>Bacteroidota</taxon>
        <taxon>Bacteroidia</taxon>
        <taxon>Bacteroidales</taxon>
        <taxon>Rikenellaceae</taxon>
        <taxon>Alistipes</taxon>
    </lineage>
</organism>
<evidence type="ECO:0000313" key="2">
    <source>
        <dbReference type="EMBL" id="KAA3160762.1"/>
    </source>
</evidence>
<comment type="caution">
    <text evidence="2">The sequence shown here is derived from an EMBL/GenBank/DDBJ whole genome shotgun (WGS) entry which is preliminary data.</text>
</comment>
<evidence type="ECO:0000256" key="1">
    <source>
        <dbReference type="SAM" id="SignalP"/>
    </source>
</evidence>
<sequence>MKRFHIILVYIICSLFFSSCVNRKELATNAVNELFSYIKNDKDNIITEIYPAASNLPSYYKSDNIKINEVKRLNDKKIAVLIENNFTNGFGKSFNRDITLYLEPSPSDPKKYIIYDSEGFCGYEDNSEFKFAVKTGCIDNKADKTDQQIAKKLVIAKAMMFNEYVNVYSELKSKVLIKNWSWETSYYGNSANGQGICINKSTFTIPKPKYKIVYKDRNGNAITDDDGYITYDALSPGSSKAFTFYTSYVGNASKASISVEFDDDLIFDYIVSKNYTGNEYAEYMIEQNNE</sequence>
<feature type="chain" id="PRO_5047361450" description="Lipoprotein" evidence="1">
    <location>
        <begin position="24"/>
        <end position="290"/>
    </location>
</feature>
<protein>
    <recommendedName>
        <fullName evidence="4">Lipoprotein</fullName>
    </recommendedName>
</protein>
<name>A0ABQ6S6W7_9BACT</name>
<reference evidence="2 3" key="1">
    <citation type="journal article" date="2019" name="Nat. Med.">
        <title>A library of human gut bacterial isolates paired with longitudinal multiomics data enables mechanistic microbiome research.</title>
        <authorList>
            <person name="Poyet M."/>
            <person name="Groussin M."/>
            <person name="Gibbons S.M."/>
            <person name="Avila-Pacheco J."/>
            <person name="Jiang X."/>
            <person name="Kearney S.M."/>
            <person name="Perrotta A.R."/>
            <person name="Berdy B."/>
            <person name="Zhao S."/>
            <person name="Lieberman T.D."/>
            <person name="Swanson P.K."/>
            <person name="Smith M."/>
            <person name="Roesemann S."/>
            <person name="Alexander J.E."/>
            <person name="Rich S.A."/>
            <person name="Livny J."/>
            <person name="Vlamakis H."/>
            <person name="Clish C."/>
            <person name="Bullock K."/>
            <person name="Deik A."/>
            <person name="Scott J."/>
            <person name="Pierce K.A."/>
            <person name="Xavier R.J."/>
            <person name="Alm E.J."/>
        </authorList>
    </citation>
    <scope>NUCLEOTIDE SEQUENCE [LARGE SCALE GENOMIC DNA]</scope>
    <source>
        <strain evidence="2 3">BIOML-A1</strain>
    </source>
</reference>
<evidence type="ECO:0000313" key="3">
    <source>
        <dbReference type="Proteomes" id="UP000324870"/>
    </source>
</evidence>
<dbReference type="RefSeq" id="WP_014775943.1">
    <property type="nucleotide sequence ID" value="NZ_AP025581.1"/>
</dbReference>
<dbReference type="PROSITE" id="PS51257">
    <property type="entry name" value="PROKAR_LIPOPROTEIN"/>
    <property type="match status" value="1"/>
</dbReference>
<keyword evidence="1" id="KW-0732">Signal</keyword>
<dbReference type="EMBL" id="VVND01000001">
    <property type="protein sequence ID" value="KAA3160762.1"/>
    <property type="molecule type" value="Genomic_DNA"/>
</dbReference>
<feature type="signal peptide" evidence="1">
    <location>
        <begin position="1"/>
        <end position="23"/>
    </location>
</feature>
<accession>A0ABQ6S6W7</accession>
<proteinExistence type="predicted"/>
<dbReference type="Proteomes" id="UP000324870">
    <property type="component" value="Unassembled WGS sequence"/>
</dbReference>